<evidence type="ECO:0000313" key="4">
    <source>
        <dbReference type="Proteomes" id="UP001147746"/>
    </source>
</evidence>
<sequence>SPLTKFPETVPQSGPNEGRYQCRDAEFWTCGFFPGSLFCVLERLRKYPGSSISKISNAPEKSITFQSCLIAHLSDLCHQWAAPLYPMSGRKDTHDLGFIVQPALRRDWELFGNEQSLRALLHAADSLASRYDDRVRAIRSWDSFSNALHNITSMETDFVVIIDSLCNLDLLFYAGTYTGNSRLLDIATTHATTLLHTHLRKESTQNGATCFSTYHGVNFSPETGSVKNSFTAQGYADSSTWARGQAWAILGYAQTFSWTKEGKFLDAAKGLAEYFIHRLESATGVIEKNGLGRYVPLWDFDAPITKTTVHGRPAPLRDVSAGLIAANGMVILYGQLLGIGDHKSAKRYLDYALAIAKDTVALAYHRDEMKIVIEEESSKIRVEACNKASGRYSDAILGRSTANFNANHSDRHWDHGLVYADYYFLELGNRLLDMGLI</sequence>
<dbReference type="Gene3D" id="1.50.10.10">
    <property type="match status" value="1"/>
</dbReference>
<evidence type="ECO:0000256" key="2">
    <source>
        <dbReference type="ARBA" id="ARBA00038358"/>
    </source>
</evidence>
<dbReference type="SUPFAM" id="SSF48208">
    <property type="entry name" value="Six-hairpin glycosidases"/>
    <property type="match status" value="1"/>
</dbReference>
<dbReference type="PANTHER" id="PTHR36845:SF1">
    <property type="entry name" value="HYDROLASE, PUTATIVE (AFU_ORTHOLOGUE AFUA_7G05090)-RELATED"/>
    <property type="match status" value="1"/>
</dbReference>
<keyword evidence="3" id="KW-0326">Glycosidase</keyword>
<dbReference type="InterPro" id="IPR052369">
    <property type="entry name" value="UG_Glycosaminoglycan_Hydrolase"/>
</dbReference>
<dbReference type="InterPro" id="IPR012341">
    <property type="entry name" value="6hp_glycosidase-like_sf"/>
</dbReference>
<accession>A0A9W9PS97</accession>
<organism evidence="3 4">
    <name type="scientific">Penicillium atrosanguineum</name>
    <dbReference type="NCBI Taxonomy" id="1132637"/>
    <lineage>
        <taxon>Eukaryota</taxon>
        <taxon>Fungi</taxon>
        <taxon>Dikarya</taxon>
        <taxon>Ascomycota</taxon>
        <taxon>Pezizomycotina</taxon>
        <taxon>Eurotiomycetes</taxon>
        <taxon>Eurotiomycetidae</taxon>
        <taxon>Eurotiales</taxon>
        <taxon>Aspergillaceae</taxon>
        <taxon>Penicillium</taxon>
    </lineage>
</organism>
<gene>
    <name evidence="3" type="ORF">N7476_009877</name>
</gene>
<dbReference type="Proteomes" id="UP001147746">
    <property type="component" value="Unassembled WGS sequence"/>
</dbReference>
<reference evidence="3" key="1">
    <citation type="submission" date="2022-12" db="EMBL/GenBank/DDBJ databases">
        <authorList>
            <person name="Petersen C."/>
        </authorList>
    </citation>
    <scope>NUCLEOTIDE SEQUENCE</scope>
    <source>
        <strain evidence="3">IBT 21472</strain>
    </source>
</reference>
<keyword evidence="4" id="KW-1185">Reference proteome</keyword>
<reference evidence="3" key="2">
    <citation type="journal article" date="2023" name="IMA Fungus">
        <title>Comparative genomic study of the Penicillium genus elucidates a diverse pangenome and 15 lateral gene transfer events.</title>
        <authorList>
            <person name="Petersen C."/>
            <person name="Sorensen T."/>
            <person name="Nielsen M.R."/>
            <person name="Sondergaard T.E."/>
            <person name="Sorensen J.L."/>
            <person name="Fitzpatrick D.A."/>
            <person name="Frisvad J.C."/>
            <person name="Nielsen K.L."/>
        </authorList>
    </citation>
    <scope>NUCLEOTIDE SEQUENCE</scope>
    <source>
        <strain evidence="3">IBT 21472</strain>
    </source>
</reference>
<comment type="similarity">
    <text evidence="2">Belongs to the glycosyl hydrolase 88 family.</text>
</comment>
<name>A0A9W9PS97_9EURO</name>
<comment type="caution">
    <text evidence="3">The sequence shown here is derived from an EMBL/GenBank/DDBJ whole genome shotgun (WGS) entry which is preliminary data.</text>
</comment>
<keyword evidence="1" id="KW-0378">Hydrolase</keyword>
<dbReference type="AlphaFoldDB" id="A0A9W9PS97"/>
<dbReference type="EMBL" id="JAPZBO010000009">
    <property type="protein sequence ID" value="KAJ5303078.1"/>
    <property type="molecule type" value="Genomic_DNA"/>
</dbReference>
<dbReference type="GO" id="GO:0052757">
    <property type="term" value="F:chondroitin hydrolase activity"/>
    <property type="evidence" value="ECO:0007669"/>
    <property type="project" value="TreeGrafter"/>
</dbReference>
<evidence type="ECO:0000313" key="3">
    <source>
        <dbReference type="EMBL" id="KAJ5303078.1"/>
    </source>
</evidence>
<dbReference type="PANTHER" id="PTHR36845">
    <property type="entry name" value="HYDROLASE, PUTATIVE (AFU_ORTHOLOGUE AFUA_7G05090)-RELATED"/>
    <property type="match status" value="1"/>
</dbReference>
<evidence type="ECO:0000256" key="1">
    <source>
        <dbReference type="ARBA" id="ARBA00022801"/>
    </source>
</evidence>
<proteinExistence type="inferred from homology"/>
<protein>
    <submittedName>
        <fullName evidence="3">Six-hairpin glycosidase-like protein</fullName>
    </submittedName>
</protein>
<feature type="non-terminal residue" evidence="3">
    <location>
        <position position="1"/>
    </location>
</feature>
<dbReference type="GO" id="GO:0000272">
    <property type="term" value="P:polysaccharide catabolic process"/>
    <property type="evidence" value="ECO:0007669"/>
    <property type="project" value="TreeGrafter"/>
</dbReference>
<dbReference type="InterPro" id="IPR008928">
    <property type="entry name" value="6-hairpin_glycosidase_sf"/>
</dbReference>